<dbReference type="EMBL" id="MGFG01000025">
    <property type="protein sequence ID" value="OGM00747.1"/>
    <property type="molecule type" value="Genomic_DNA"/>
</dbReference>
<protein>
    <recommendedName>
        <fullName evidence="4">DUF5673 domain-containing protein</fullName>
    </recommendedName>
</protein>
<comment type="caution">
    <text evidence="2">The sequence shown here is derived from an EMBL/GenBank/DDBJ whole genome shotgun (WGS) entry which is preliminary data.</text>
</comment>
<evidence type="ECO:0008006" key="4">
    <source>
        <dbReference type="Google" id="ProtNLM"/>
    </source>
</evidence>
<accession>A0A1F7WDV1</accession>
<evidence type="ECO:0000256" key="1">
    <source>
        <dbReference type="SAM" id="Phobius"/>
    </source>
</evidence>
<keyword evidence="1" id="KW-0472">Membrane</keyword>
<evidence type="ECO:0000313" key="2">
    <source>
        <dbReference type="EMBL" id="OGM00747.1"/>
    </source>
</evidence>
<organism evidence="2 3">
    <name type="scientific">Candidatus Uhrbacteria bacterium RIFOXYC2_FULL_47_19</name>
    <dbReference type="NCBI Taxonomy" id="1802424"/>
    <lineage>
        <taxon>Bacteria</taxon>
        <taxon>Candidatus Uhriibacteriota</taxon>
    </lineage>
</organism>
<dbReference type="STRING" id="1802424.A2480_02735"/>
<evidence type="ECO:0000313" key="3">
    <source>
        <dbReference type="Proteomes" id="UP000176988"/>
    </source>
</evidence>
<name>A0A1F7WDV1_9BACT</name>
<sequence length="164" mass="18810">MAENSEKTFESVILQWEVDESKRYRRGRLWYAGMGLIGLVLLIYAVASANFLFALLILMFALVIYLTALRAPTNVMVEVTDDGITVGGTRFSYRDINRFWFVYEPPEVKMLYLGLKGTVRPWLPVPLDQQNPNEVRSILGKYLPEDLTEDSEPITDFLGRVLKL</sequence>
<gene>
    <name evidence="2" type="ORF">A2480_02735</name>
</gene>
<dbReference type="AlphaFoldDB" id="A0A1F7WDV1"/>
<proteinExistence type="predicted"/>
<keyword evidence="1" id="KW-0812">Transmembrane</keyword>
<keyword evidence="1" id="KW-1133">Transmembrane helix</keyword>
<reference evidence="2 3" key="1">
    <citation type="journal article" date="2016" name="Nat. Commun.">
        <title>Thousands of microbial genomes shed light on interconnected biogeochemical processes in an aquifer system.</title>
        <authorList>
            <person name="Anantharaman K."/>
            <person name="Brown C.T."/>
            <person name="Hug L.A."/>
            <person name="Sharon I."/>
            <person name="Castelle C.J."/>
            <person name="Probst A.J."/>
            <person name="Thomas B.C."/>
            <person name="Singh A."/>
            <person name="Wilkins M.J."/>
            <person name="Karaoz U."/>
            <person name="Brodie E.L."/>
            <person name="Williams K.H."/>
            <person name="Hubbard S.S."/>
            <person name="Banfield J.F."/>
        </authorList>
    </citation>
    <scope>NUCLEOTIDE SEQUENCE [LARGE SCALE GENOMIC DNA]</scope>
</reference>
<feature type="transmembrane region" description="Helical" evidence="1">
    <location>
        <begin position="29"/>
        <end position="46"/>
    </location>
</feature>
<dbReference type="Proteomes" id="UP000176988">
    <property type="component" value="Unassembled WGS sequence"/>
</dbReference>
<feature type="transmembrane region" description="Helical" evidence="1">
    <location>
        <begin position="52"/>
        <end position="69"/>
    </location>
</feature>